<evidence type="ECO:0000256" key="7">
    <source>
        <dbReference type="ARBA" id="ARBA00023125"/>
    </source>
</evidence>
<dbReference type="FunFam" id="3.30.565.10:FF:000063">
    <property type="entry name" value="DNA topoisomerase (ATP-hydrolyzing)"/>
    <property type="match status" value="1"/>
</dbReference>
<evidence type="ECO:0000313" key="11">
    <source>
        <dbReference type="Proteomes" id="UP000435649"/>
    </source>
</evidence>
<keyword evidence="6" id="KW-0799">Topoisomerase</keyword>
<dbReference type="GO" id="GO:0046872">
    <property type="term" value="F:metal ion binding"/>
    <property type="evidence" value="ECO:0007669"/>
    <property type="project" value="UniProtKB-KW"/>
</dbReference>
<dbReference type="PROSITE" id="PS00177">
    <property type="entry name" value="TOPOISOMERASE_II"/>
    <property type="match status" value="1"/>
</dbReference>
<evidence type="ECO:0000256" key="2">
    <source>
        <dbReference type="ARBA" id="ARBA00001946"/>
    </source>
</evidence>
<dbReference type="Pfam" id="PF01751">
    <property type="entry name" value="Toprim"/>
    <property type="match status" value="1"/>
</dbReference>
<dbReference type="SUPFAM" id="SSF56719">
    <property type="entry name" value="Type II DNA topoisomerase"/>
    <property type="match status" value="1"/>
</dbReference>
<evidence type="ECO:0000256" key="5">
    <source>
        <dbReference type="ARBA" id="ARBA00022842"/>
    </source>
</evidence>
<dbReference type="InterPro" id="IPR036890">
    <property type="entry name" value="HATPase_C_sf"/>
</dbReference>
<evidence type="ECO:0000256" key="6">
    <source>
        <dbReference type="ARBA" id="ARBA00023029"/>
    </source>
</evidence>
<gene>
    <name evidence="10" type="ORF">FYJ85_04365</name>
</gene>
<dbReference type="InterPro" id="IPR013760">
    <property type="entry name" value="Topo_IIA-like_dom_sf"/>
</dbReference>
<comment type="cofactor">
    <cofactor evidence="2">
        <name>Mg(2+)</name>
        <dbReference type="ChEBI" id="CHEBI:18420"/>
    </cofactor>
</comment>
<proteinExistence type="predicted"/>
<dbReference type="CDD" id="cd01030">
    <property type="entry name" value="TOPRIM_TopoIIA_like"/>
    <property type="match status" value="1"/>
</dbReference>
<evidence type="ECO:0000256" key="4">
    <source>
        <dbReference type="ARBA" id="ARBA00022723"/>
    </source>
</evidence>
<accession>A0A844G0T7</accession>
<dbReference type="AlphaFoldDB" id="A0A844G0T7"/>
<dbReference type="SUPFAM" id="SSF54211">
    <property type="entry name" value="Ribosomal protein S5 domain 2-like"/>
    <property type="match status" value="1"/>
</dbReference>
<evidence type="ECO:0000256" key="8">
    <source>
        <dbReference type="ARBA" id="ARBA00023235"/>
    </source>
</evidence>
<dbReference type="SUPFAM" id="SSF55874">
    <property type="entry name" value="ATPase domain of HSP90 chaperone/DNA topoisomerase II/histidine kinase"/>
    <property type="match status" value="1"/>
</dbReference>
<dbReference type="PANTHER" id="PTHR45866:SF2">
    <property type="entry name" value="DNA TOPOISOMERASE (ATP-HYDROLYZING)"/>
    <property type="match status" value="1"/>
</dbReference>
<dbReference type="PRINTS" id="PR01159">
    <property type="entry name" value="DNAGYRASEB"/>
</dbReference>
<dbReference type="EC" id="5.6.2.2" evidence="3"/>
<dbReference type="InterPro" id="IPR013759">
    <property type="entry name" value="Topo_IIA_B_C"/>
</dbReference>
<dbReference type="Proteomes" id="UP000435649">
    <property type="component" value="Unassembled WGS sequence"/>
</dbReference>
<dbReference type="Gene3D" id="3.40.50.670">
    <property type="match status" value="1"/>
</dbReference>
<evidence type="ECO:0000259" key="9">
    <source>
        <dbReference type="PROSITE" id="PS50880"/>
    </source>
</evidence>
<dbReference type="InterPro" id="IPR002288">
    <property type="entry name" value="DNA_gyrase_B_C"/>
</dbReference>
<sequence>MAEAANGYDSSSIKTLSPLMHIRHRPGMYIGRLGDGSHPDDGIYVLVKEIIDNCIDEFTMGVGKRIDITLDAGSVTVRDYGRGIPLDKVVACVSEMNTGGKYEGDAFAYSIGLNGVGTKAVNALSEKFTVRSTRDGRFHEARFERGVLQGEEEGETAERNGTYVAFTPDGELFPGYAFKSEYLEKRLWMYAYLNSGLSIYLNGQLYLSRRGLEDLLETETGEDKIYPIIARKTPTVEFALTHSDNYGETTYSFVNGQYTNDGGTHLSAFKEGVLKAINEFSGKSFKADDVRDGMAGAIAIKLRDPIFESQTKNKLGNTDVRGPVVAAVRDAIVDFLHKNKEVAEVVMDKVTRNEQMHRQIQAMKKKGQAAAVKSKLRIPKLKDCKFHPGEKWPRGLTPSDTMIFLTEGDSAAGSLEVCRDVNCQAIFALRGKPMNCYGEKFEKIYTNEELTFLMQALGIEDSTDFLRYDKVVIATDADVDGLHIRNLLITFFLMFFEQIVLSGHLYVLETPLFRVQVPKQTPIYCYNEAERDAAARKLGKKAEITRFKGLGEISPKEFGKFIGEEMRIQPVTLDNTKNIPELLGFFMGNNTPKRREYIMTNLEVPKYE</sequence>
<dbReference type="Gene3D" id="3.30.230.10">
    <property type="match status" value="1"/>
</dbReference>
<dbReference type="PROSITE" id="PS50880">
    <property type="entry name" value="TOPRIM"/>
    <property type="match status" value="1"/>
</dbReference>
<keyword evidence="8 10" id="KW-0413">Isomerase</keyword>
<dbReference type="GO" id="GO:0003677">
    <property type="term" value="F:DNA binding"/>
    <property type="evidence" value="ECO:0007669"/>
    <property type="project" value="UniProtKB-KW"/>
</dbReference>
<dbReference type="InterPro" id="IPR006171">
    <property type="entry name" value="TOPRIM_dom"/>
</dbReference>
<dbReference type="Gene3D" id="3.30.565.10">
    <property type="entry name" value="Histidine kinase-like ATPase, C-terminal domain"/>
    <property type="match status" value="1"/>
</dbReference>
<evidence type="ECO:0000256" key="1">
    <source>
        <dbReference type="ARBA" id="ARBA00000185"/>
    </source>
</evidence>
<dbReference type="InterPro" id="IPR020568">
    <property type="entry name" value="Ribosomal_Su5_D2-typ_SF"/>
</dbReference>
<dbReference type="EMBL" id="VUNS01000003">
    <property type="protein sequence ID" value="MST96281.1"/>
    <property type="molecule type" value="Genomic_DNA"/>
</dbReference>
<dbReference type="GO" id="GO:0006265">
    <property type="term" value="P:DNA topological change"/>
    <property type="evidence" value="ECO:0007669"/>
    <property type="project" value="InterPro"/>
</dbReference>
<dbReference type="InterPro" id="IPR003594">
    <property type="entry name" value="HATPase_dom"/>
</dbReference>
<keyword evidence="11" id="KW-1185">Reference proteome</keyword>
<dbReference type="PRINTS" id="PR00418">
    <property type="entry name" value="TPI2FAMILY"/>
</dbReference>
<comment type="caution">
    <text evidence="10">The sequence shown here is derived from an EMBL/GenBank/DDBJ whole genome shotgun (WGS) entry which is preliminary data.</text>
</comment>
<name>A0A844G0T7_9BACT</name>
<organism evidence="10 11">
    <name type="scientific">Victivallis lenta</name>
    <dbReference type="NCBI Taxonomy" id="2606640"/>
    <lineage>
        <taxon>Bacteria</taxon>
        <taxon>Pseudomonadati</taxon>
        <taxon>Lentisphaerota</taxon>
        <taxon>Lentisphaeria</taxon>
        <taxon>Victivallales</taxon>
        <taxon>Victivallaceae</taxon>
        <taxon>Victivallis</taxon>
    </lineage>
</organism>
<feature type="domain" description="Toprim" evidence="9">
    <location>
        <begin position="401"/>
        <end position="511"/>
    </location>
</feature>
<dbReference type="Pfam" id="PF02518">
    <property type="entry name" value="HATPase_c"/>
    <property type="match status" value="1"/>
</dbReference>
<dbReference type="Pfam" id="PF00204">
    <property type="entry name" value="DNA_gyraseB"/>
    <property type="match status" value="1"/>
</dbReference>
<comment type="catalytic activity">
    <reaction evidence="1">
        <text>ATP-dependent breakage, passage and rejoining of double-stranded DNA.</text>
        <dbReference type="EC" id="5.6.2.2"/>
    </reaction>
</comment>
<dbReference type="GO" id="GO:0003918">
    <property type="term" value="F:DNA topoisomerase type II (double strand cut, ATP-hydrolyzing) activity"/>
    <property type="evidence" value="ECO:0007669"/>
    <property type="project" value="UniProtKB-EC"/>
</dbReference>
<reference evidence="10 11" key="1">
    <citation type="submission" date="2019-08" db="EMBL/GenBank/DDBJ databases">
        <title>In-depth cultivation of the pig gut microbiome towards novel bacterial diversity and tailored functional studies.</title>
        <authorList>
            <person name="Wylensek D."/>
            <person name="Hitch T.C.A."/>
            <person name="Clavel T."/>
        </authorList>
    </citation>
    <scope>NUCLEOTIDE SEQUENCE [LARGE SCALE GENOMIC DNA]</scope>
    <source>
        <strain evidence="10 11">BBE-744-WT-12</strain>
    </source>
</reference>
<dbReference type="InterPro" id="IPR014721">
    <property type="entry name" value="Ribsml_uS5_D2-typ_fold_subgr"/>
</dbReference>
<evidence type="ECO:0000313" key="10">
    <source>
        <dbReference type="EMBL" id="MST96281.1"/>
    </source>
</evidence>
<dbReference type="InterPro" id="IPR018522">
    <property type="entry name" value="TopoIIA_CS"/>
</dbReference>
<dbReference type="SMART" id="SM00387">
    <property type="entry name" value="HATPase_c"/>
    <property type="match status" value="1"/>
</dbReference>
<keyword evidence="5" id="KW-0460">Magnesium</keyword>
<evidence type="ECO:0000256" key="3">
    <source>
        <dbReference type="ARBA" id="ARBA00012895"/>
    </source>
</evidence>
<dbReference type="InterPro" id="IPR001241">
    <property type="entry name" value="Topo_IIA"/>
</dbReference>
<dbReference type="Pfam" id="PF00986">
    <property type="entry name" value="DNA_gyraseB_C"/>
    <property type="match status" value="1"/>
</dbReference>
<dbReference type="InterPro" id="IPR013506">
    <property type="entry name" value="Topo_IIA_bsu_dom2"/>
</dbReference>
<dbReference type="SMART" id="SM00433">
    <property type="entry name" value="TOP2c"/>
    <property type="match status" value="1"/>
</dbReference>
<keyword evidence="4" id="KW-0479">Metal-binding</keyword>
<dbReference type="CDD" id="cd00822">
    <property type="entry name" value="TopoII_Trans_DNA_gyrase"/>
    <property type="match status" value="1"/>
</dbReference>
<dbReference type="GO" id="GO:0005524">
    <property type="term" value="F:ATP binding"/>
    <property type="evidence" value="ECO:0007669"/>
    <property type="project" value="InterPro"/>
</dbReference>
<dbReference type="PANTHER" id="PTHR45866">
    <property type="entry name" value="DNA GYRASE/TOPOISOMERASE SUBUNIT B"/>
    <property type="match status" value="1"/>
</dbReference>
<dbReference type="RefSeq" id="WP_106053917.1">
    <property type="nucleotide sequence ID" value="NZ_CALXOB010000006.1"/>
</dbReference>
<protein>
    <recommendedName>
        <fullName evidence="3">DNA topoisomerase (ATP-hydrolyzing)</fullName>
        <ecNumber evidence="3">5.6.2.2</ecNumber>
    </recommendedName>
</protein>
<dbReference type="InterPro" id="IPR000565">
    <property type="entry name" value="Topo_IIA_B"/>
</dbReference>
<keyword evidence="7" id="KW-0238">DNA-binding</keyword>